<proteinExistence type="predicted"/>
<organism evidence="1 2">
    <name type="scientific">Candidatus Bacteroides pullicola</name>
    <dbReference type="NCBI Taxonomy" id="2838475"/>
    <lineage>
        <taxon>Bacteria</taxon>
        <taxon>Pseudomonadati</taxon>
        <taxon>Bacteroidota</taxon>
        <taxon>Bacteroidia</taxon>
        <taxon>Bacteroidales</taxon>
        <taxon>Bacteroidaceae</taxon>
        <taxon>Bacteroides</taxon>
    </lineage>
</organism>
<name>A0A9D1ZJX8_9BACE</name>
<comment type="caution">
    <text evidence="1">The sequence shown here is derived from an EMBL/GenBank/DDBJ whole genome shotgun (WGS) entry which is preliminary data.</text>
</comment>
<protein>
    <submittedName>
        <fullName evidence="1">Uncharacterized protein</fullName>
    </submittedName>
</protein>
<dbReference type="Proteomes" id="UP000886851">
    <property type="component" value="Unassembled WGS sequence"/>
</dbReference>
<evidence type="ECO:0000313" key="1">
    <source>
        <dbReference type="EMBL" id="HIY89101.1"/>
    </source>
</evidence>
<dbReference type="EMBL" id="DXCV01000066">
    <property type="protein sequence ID" value="HIY89101.1"/>
    <property type="molecule type" value="Genomic_DNA"/>
</dbReference>
<dbReference type="AlphaFoldDB" id="A0A9D1ZJX8"/>
<evidence type="ECO:0000313" key="2">
    <source>
        <dbReference type="Proteomes" id="UP000886851"/>
    </source>
</evidence>
<reference evidence="1" key="2">
    <citation type="submission" date="2021-04" db="EMBL/GenBank/DDBJ databases">
        <authorList>
            <person name="Gilroy R."/>
        </authorList>
    </citation>
    <scope>NUCLEOTIDE SEQUENCE</scope>
    <source>
        <strain evidence="1">Gambia2-208</strain>
    </source>
</reference>
<sequence length="618" mass="71191">MNNNTGQTVELHYPDKKALKDWYQLLSYRNKNDLEFMAAPLRKMLKNNGFSVIDQKGKQRTPTEITDFIDGKGNIRKEVIVNFLCFMLADIRNFICYLNSLTEKDRKVWQVTLNQYYIDVDEIYQLTGHHWFPKNQNGFYSYYYNLSDISDKLVWFSIIDAKGKKREGEYFGSRDFYCRPSERLHSELLPVFFPEACDLGKQLLEKLPEKASLHTFSGEVDILMILPTLNGIYETKQLLLPKDKLTLAAVRKLSVSVPLKEFFPDHEVKELALFRSTIVLTFYALAREMISLPNCPEDALKQLFCRILYYPTTTLPVLLPHLTGLRRNELLDCYGAQLGLAIWNLLASLPSDRWIPAQGIHFKLIQTATHYVPLFSALGFNKMDVRNNKLGHSVYLNQLYHEVSVPFINGFLYAMAAFGFVEVAYTDVSADDASYTHSLAYIRLTPLGAYALEQSQEYVATTSQQEQGPLFELDGQHMIVRSLASPNPYLPLLTEAAVPIGGNRYRVNAGSFLNNCQGKEDIKHKIDLFKQYICPEPSAEWENFFQGLLQHSCAITPVKEPEYIPYRIDPEDKELQRIVSTDPVIREYSLRAEGYLWLIEANKLKVIQKRLKECGYLF</sequence>
<reference evidence="1" key="1">
    <citation type="journal article" date="2021" name="PeerJ">
        <title>Extensive microbial diversity within the chicken gut microbiome revealed by metagenomics and culture.</title>
        <authorList>
            <person name="Gilroy R."/>
            <person name="Ravi A."/>
            <person name="Getino M."/>
            <person name="Pursley I."/>
            <person name="Horton D.L."/>
            <person name="Alikhan N.F."/>
            <person name="Baker D."/>
            <person name="Gharbi K."/>
            <person name="Hall N."/>
            <person name="Watson M."/>
            <person name="Adriaenssens E.M."/>
            <person name="Foster-Nyarko E."/>
            <person name="Jarju S."/>
            <person name="Secka A."/>
            <person name="Antonio M."/>
            <person name="Oren A."/>
            <person name="Chaudhuri R.R."/>
            <person name="La Ragione R."/>
            <person name="Hildebrand F."/>
            <person name="Pallen M.J."/>
        </authorList>
    </citation>
    <scope>NUCLEOTIDE SEQUENCE</scope>
    <source>
        <strain evidence="1">Gambia2-208</strain>
    </source>
</reference>
<accession>A0A9D1ZJX8</accession>
<gene>
    <name evidence="1" type="ORF">H9824_10415</name>
</gene>